<dbReference type="EMBL" id="QKZK01000021">
    <property type="protein sequence ID" value="PZX14276.1"/>
    <property type="molecule type" value="Genomic_DNA"/>
</dbReference>
<dbReference type="InterPro" id="IPR029044">
    <property type="entry name" value="Nucleotide-diphossugar_trans"/>
</dbReference>
<protein>
    <submittedName>
        <fullName evidence="2">Alpha-1,3-rhamnosyltransferase</fullName>
    </submittedName>
</protein>
<dbReference type="AlphaFoldDB" id="A0A2W7NM65"/>
<dbReference type="SUPFAM" id="SSF53448">
    <property type="entry name" value="Nucleotide-diphospho-sugar transferases"/>
    <property type="match status" value="1"/>
</dbReference>
<dbReference type="OrthoDB" id="396512at2"/>
<feature type="domain" description="Glycosyltransferase 2-like" evidence="1">
    <location>
        <begin position="13"/>
        <end position="117"/>
    </location>
</feature>
<evidence type="ECO:0000313" key="2">
    <source>
        <dbReference type="EMBL" id="PZX14276.1"/>
    </source>
</evidence>
<gene>
    <name evidence="2" type="ORF">LX69_02456</name>
</gene>
<evidence type="ECO:0000259" key="1">
    <source>
        <dbReference type="Pfam" id="PF00535"/>
    </source>
</evidence>
<reference evidence="2 3" key="1">
    <citation type="submission" date="2018-06" db="EMBL/GenBank/DDBJ databases">
        <title>Genomic Encyclopedia of Archaeal and Bacterial Type Strains, Phase II (KMG-II): from individual species to whole genera.</title>
        <authorList>
            <person name="Goeker M."/>
        </authorList>
    </citation>
    <scope>NUCLEOTIDE SEQUENCE [LARGE SCALE GENOMIC DNA]</scope>
    <source>
        <strain evidence="2 3">DSM 6779</strain>
    </source>
</reference>
<organism evidence="2 3">
    <name type="scientific">Breznakibacter xylanolyticus</name>
    <dbReference type="NCBI Taxonomy" id="990"/>
    <lineage>
        <taxon>Bacteria</taxon>
        <taxon>Pseudomonadati</taxon>
        <taxon>Bacteroidota</taxon>
        <taxon>Bacteroidia</taxon>
        <taxon>Marinilabiliales</taxon>
        <taxon>Marinilabiliaceae</taxon>
        <taxon>Breznakibacter</taxon>
    </lineage>
</organism>
<comment type="caution">
    <text evidence="2">The sequence shown here is derived from an EMBL/GenBank/DDBJ whole genome shotgun (WGS) entry which is preliminary data.</text>
</comment>
<dbReference type="PANTHER" id="PTHR43685:SF2">
    <property type="entry name" value="GLYCOSYLTRANSFERASE 2-LIKE DOMAIN-CONTAINING PROTEIN"/>
    <property type="match status" value="1"/>
</dbReference>
<dbReference type="Proteomes" id="UP000249239">
    <property type="component" value="Unassembled WGS sequence"/>
</dbReference>
<dbReference type="RefSeq" id="WP_111446311.1">
    <property type="nucleotide sequence ID" value="NZ_QKZK01000021.1"/>
</dbReference>
<dbReference type="InterPro" id="IPR001173">
    <property type="entry name" value="Glyco_trans_2-like"/>
</dbReference>
<dbReference type="Gene3D" id="3.90.550.10">
    <property type="entry name" value="Spore Coat Polysaccharide Biosynthesis Protein SpsA, Chain A"/>
    <property type="match status" value="1"/>
</dbReference>
<dbReference type="Pfam" id="PF00535">
    <property type="entry name" value="Glycos_transf_2"/>
    <property type="match status" value="1"/>
</dbReference>
<accession>A0A2W7NM65</accession>
<dbReference type="PANTHER" id="PTHR43685">
    <property type="entry name" value="GLYCOSYLTRANSFERASE"/>
    <property type="match status" value="1"/>
</dbReference>
<name>A0A2W7NM65_9BACT</name>
<proteinExistence type="predicted"/>
<keyword evidence="3" id="KW-1185">Reference proteome</keyword>
<dbReference type="InterPro" id="IPR050834">
    <property type="entry name" value="Glycosyltransf_2"/>
</dbReference>
<dbReference type="GO" id="GO:0016740">
    <property type="term" value="F:transferase activity"/>
    <property type="evidence" value="ECO:0007669"/>
    <property type="project" value="UniProtKB-KW"/>
</dbReference>
<keyword evidence="2" id="KW-0808">Transferase</keyword>
<sequence>MVQKHREDQKLVTVVALCYNQAQYLRESLDSIINQTYPVGRFFIIDDGSTDHSVTLIRQWLDEHGHPAELIVHEKNMGITRTINHALSLCNTRYFHPWPCDDIMLPHKIADQVAYLEGLNWEPGFLYGDCQWIDEHGEIFRESVIRDREQWFPERQMPSGNIFPYLVQHGCFIPTASGLYVTKVLNELGGFDEKLFAEDWDMFMRIALRYGIAFKKQVFSQYRRHRESAEMKKGRHYWDGHFKILPRFLKLSKEYDDLIYRKMCEDAIVAHGQGYRKATGWIRKQACRKRDLKLLLTYFRLLVNSLHNDEWFRKERQWRILN</sequence>
<evidence type="ECO:0000313" key="3">
    <source>
        <dbReference type="Proteomes" id="UP000249239"/>
    </source>
</evidence>